<feature type="domain" description="CFEM" evidence="12">
    <location>
        <begin position="36"/>
        <end position="146"/>
    </location>
</feature>
<evidence type="ECO:0000313" key="14">
    <source>
        <dbReference type="Proteomes" id="UP000799436"/>
    </source>
</evidence>
<feature type="region of interest" description="Disordered" evidence="10">
    <location>
        <begin position="28"/>
        <end position="49"/>
    </location>
</feature>
<feature type="signal peptide" evidence="11">
    <location>
        <begin position="1"/>
        <end position="21"/>
    </location>
</feature>
<evidence type="ECO:0000256" key="4">
    <source>
        <dbReference type="ARBA" id="ARBA00022525"/>
    </source>
</evidence>
<evidence type="ECO:0000256" key="5">
    <source>
        <dbReference type="ARBA" id="ARBA00022622"/>
    </source>
</evidence>
<dbReference type="AlphaFoldDB" id="A0A6G1LIY1"/>
<evidence type="ECO:0000256" key="7">
    <source>
        <dbReference type="ARBA" id="ARBA00023157"/>
    </source>
</evidence>
<proteinExistence type="inferred from homology"/>
<evidence type="ECO:0000256" key="8">
    <source>
        <dbReference type="ARBA" id="ARBA00023288"/>
    </source>
</evidence>
<comment type="subcellular location">
    <subcellularLocation>
        <location evidence="1">Membrane</location>
        <topology evidence="1">Lipid-anchor</topology>
        <topology evidence="1">GPI-anchor</topology>
    </subcellularLocation>
    <subcellularLocation>
        <location evidence="2">Secreted</location>
    </subcellularLocation>
</comment>
<keyword evidence="14" id="KW-1185">Reference proteome</keyword>
<evidence type="ECO:0000313" key="13">
    <source>
        <dbReference type="EMBL" id="KAF2772835.1"/>
    </source>
</evidence>
<organism evidence="13 14">
    <name type="scientific">Teratosphaeria nubilosa</name>
    <dbReference type="NCBI Taxonomy" id="161662"/>
    <lineage>
        <taxon>Eukaryota</taxon>
        <taxon>Fungi</taxon>
        <taxon>Dikarya</taxon>
        <taxon>Ascomycota</taxon>
        <taxon>Pezizomycotina</taxon>
        <taxon>Dothideomycetes</taxon>
        <taxon>Dothideomycetidae</taxon>
        <taxon>Mycosphaerellales</taxon>
        <taxon>Teratosphaeriaceae</taxon>
        <taxon>Teratosphaeria</taxon>
    </lineage>
</organism>
<accession>A0A6G1LIY1</accession>
<keyword evidence="9" id="KW-0349">Heme</keyword>
<evidence type="ECO:0000256" key="10">
    <source>
        <dbReference type="SAM" id="MobiDB-lite"/>
    </source>
</evidence>
<keyword evidence="5" id="KW-0336">GPI-anchor</keyword>
<keyword evidence="8" id="KW-0449">Lipoprotein</keyword>
<dbReference type="OrthoDB" id="3065412at2759"/>
<keyword evidence="4" id="KW-0964">Secreted</keyword>
<keyword evidence="5" id="KW-0325">Glycoprotein</keyword>
<sequence>MLSLSTHVLALAFACVLGTTATPHPAPFASPDAATTTDSSTSQGTATSTSASTSLNIASALPSCAEPAFLAAIKGSSCQATDVLCICSNARLFPSLISAVQACDPADQAANVAFAETWCGPSAVPGAEAALTASMRSSGRNSSAPMTTSMSHGSSSSRNATTTAGPSDSTNTTVSVSAKTTSSKAGTVVQSANETNNDSSAALPQGTGSSFVAFAIAVLVMGCFFAEF</sequence>
<feature type="chain" id="PRO_5026054915" description="CFEM domain-containing protein" evidence="11">
    <location>
        <begin position="22"/>
        <end position="228"/>
    </location>
</feature>
<evidence type="ECO:0000256" key="1">
    <source>
        <dbReference type="ARBA" id="ARBA00004589"/>
    </source>
</evidence>
<evidence type="ECO:0000259" key="12">
    <source>
        <dbReference type="PROSITE" id="PS52012"/>
    </source>
</evidence>
<evidence type="ECO:0000256" key="2">
    <source>
        <dbReference type="ARBA" id="ARBA00004613"/>
    </source>
</evidence>
<dbReference type="GO" id="GO:0098552">
    <property type="term" value="C:side of membrane"/>
    <property type="evidence" value="ECO:0007669"/>
    <property type="project" value="UniProtKB-KW"/>
</dbReference>
<feature type="compositionally biased region" description="Low complexity" evidence="10">
    <location>
        <begin position="169"/>
        <end position="185"/>
    </location>
</feature>
<feature type="binding site" description="axial binding residue" evidence="9">
    <location>
        <position position="82"/>
    </location>
    <ligand>
        <name>heme</name>
        <dbReference type="ChEBI" id="CHEBI:30413"/>
    </ligand>
    <ligandPart>
        <name>Fe</name>
        <dbReference type="ChEBI" id="CHEBI:18248"/>
    </ligandPart>
</feature>
<dbReference type="EMBL" id="ML995813">
    <property type="protein sequence ID" value="KAF2772835.1"/>
    <property type="molecule type" value="Genomic_DNA"/>
</dbReference>
<protein>
    <recommendedName>
        <fullName evidence="12">CFEM domain-containing protein</fullName>
    </recommendedName>
</protein>
<dbReference type="PROSITE" id="PS52012">
    <property type="entry name" value="CFEM"/>
    <property type="match status" value="1"/>
</dbReference>
<evidence type="ECO:0000256" key="3">
    <source>
        <dbReference type="ARBA" id="ARBA00010031"/>
    </source>
</evidence>
<dbReference type="GO" id="GO:0005576">
    <property type="term" value="C:extracellular region"/>
    <property type="evidence" value="ECO:0007669"/>
    <property type="project" value="UniProtKB-SubCell"/>
</dbReference>
<feature type="disulfide bond" evidence="9">
    <location>
        <begin position="78"/>
        <end position="85"/>
    </location>
</feature>
<comment type="caution">
    <text evidence="9">Lacks conserved residue(s) required for the propagation of feature annotation.</text>
</comment>
<keyword evidence="7 9" id="KW-1015">Disulfide bond</keyword>
<feature type="compositionally biased region" description="Low complexity" evidence="10">
    <location>
        <begin position="146"/>
        <end position="157"/>
    </location>
</feature>
<evidence type="ECO:0000256" key="11">
    <source>
        <dbReference type="SAM" id="SignalP"/>
    </source>
</evidence>
<evidence type="ECO:0000256" key="6">
    <source>
        <dbReference type="ARBA" id="ARBA00022729"/>
    </source>
</evidence>
<dbReference type="InterPro" id="IPR008427">
    <property type="entry name" value="Extracellular_membr_CFEM_dom"/>
</dbReference>
<gene>
    <name evidence="13" type="ORF">EJ03DRAFT_348360</name>
</gene>
<feature type="compositionally biased region" description="Polar residues" evidence="10">
    <location>
        <begin position="134"/>
        <end position="145"/>
    </location>
</feature>
<feature type="compositionally biased region" description="Polar residues" evidence="10">
    <location>
        <begin position="188"/>
        <end position="203"/>
    </location>
</feature>
<feature type="region of interest" description="Disordered" evidence="10">
    <location>
        <begin position="134"/>
        <end position="203"/>
    </location>
</feature>
<dbReference type="GO" id="GO:0046872">
    <property type="term" value="F:metal ion binding"/>
    <property type="evidence" value="ECO:0007669"/>
    <property type="project" value="UniProtKB-UniRule"/>
</dbReference>
<reference evidence="13" key="1">
    <citation type="journal article" date="2020" name="Stud. Mycol.">
        <title>101 Dothideomycetes genomes: a test case for predicting lifestyles and emergence of pathogens.</title>
        <authorList>
            <person name="Haridas S."/>
            <person name="Albert R."/>
            <person name="Binder M."/>
            <person name="Bloem J."/>
            <person name="Labutti K."/>
            <person name="Salamov A."/>
            <person name="Andreopoulos B."/>
            <person name="Baker S."/>
            <person name="Barry K."/>
            <person name="Bills G."/>
            <person name="Bluhm B."/>
            <person name="Cannon C."/>
            <person name="Castanera R."/>
            <person name="Culley D."/>
            <person name="Daum C."/>
            <person name="Ezra D."/>
            <person name="Gonzalez J."/>
            <person name="Henrissat B."/>
            <person name="Kuo A."/>
            <person name="Liang C."/>
            <person name="Lipzen A."/>
            <person name="Lutzoni F."/>
            <person name="Magnuson J."/>
            <person name="Mondo S."/>
            <person name="Nolan M."/>
            <person name="Ohm R."/>
            <person name="Pangilinan J."/>
            <person name="Park H.-J."/>
            <person name="Ramirez L."/>
            <person name="Alfaro M."/>
            <person name="Sun H."/>
            <person name="Tritt A."/>
            <person name="Yoshinaga Y."/>
            <person name="Zwiers L.-H."/>
            <person name="Turgeon B."/>
            <person name="Goodwin S."/>
            <person name="Spatafora J."/>
            <person name="Crous P."/>
            <person name="Grigoriev I."/>
        </authorList>
    </citation>
    <scope>NUCLEOTIDE SEQUENCE</scope>
    <source>
        <strain evidence="13">CBS 116005</strain>
    </source>
</reference>
<keyword evidence="6 11" id="KW-0732">Signal</keyword>
<name>A0A6G1LIY1_9PEZI</name>
<feature type="compositionally biased region" description="Polar residues" evidence="10">
    <location>
        <begin position="158"/>
        <end position="168"/>
    </location>
</feature>
<dbReference type="Proteomes" id="UP000799436">
    <property type="component" value="Unassembled WGS sequence"/>
</dbReference>
<keyword evidence="9" id="KW-0408">Iron</keyword>
<evidence type="ECO:0000256" key="9">
    <source>
        <dbReference type="PROSITE-ProRule" id="PRU01356"/>
    </source>
</evidence>
<dbReference type="Pfam" id="PF05730">
    <property type="entry name" value="CFEM"/>
    <property type="match status" value="1"/>
</dbReference>
<keyword evidence="5" id="KW-0472">Membrane</keyword>
<keyword evidence="9" id="KW-0479">Metal-binding</keyword>
<comment type="similarity">
    <text evidence="3">Belongs to the RBT5 family.</text>
</comment>